<protein>
    <submittedName>
        <fullName evidence="1">Uncharacterized protein</fullName>
    </submittedName>
</protein>
<comment type="caution">
    <text evidence="1">The sequence shown here is derived from an EMBL/GenBank/DDBJ whole genome shotgun (WGS) entry which is preliminary data.</text>
</comment>
<dbReference type="RefSeq" id="WP_164205125.1">
    <property type="nucleotide sequence ID" value="NZ_JAAGMP010001046.1"/>
</dbReference>
<name>A0A7K3S0Y6_9ACTN</name>
<accession>A0A7K3S0Y6</accession>
<evidence type="ECO:0000313" key="1">
    <source>
        <dbReference type="EMBL" id="NEC21151.1"/>
    </source>
</evidence>
<evidence type="ECO:0000313" key="2">
    <source>
        <dbReference type="Proteomes" id="UP000469670"/>
    </source>
</evidence>
<reference evidence="1 2" key="1">
    <citation type="submission" date="2020-01" db="EMBL/GenBank/DDBJ databases">
        <title>Insect and environment-associated Actinomycetes.</title>
        <authorList>
            <person name="Currrie C."/>
            <person name="Chevrette M."/>
            <person name="Carlson C."/>
            <person name="Stubbendieck R."/>
            <person name="Wendt-Pienkowski E."/>
        </authorList>
    </citation>
    <scope>NUCLEOTIDE SEQUENCE [LARGE SCALE GENOMIC DNA]</scope>
    <source>
        <strain evidence="1 2">SID7590</strain>
    </source>
</reference>
<dbReference type="AlphaFoldDB" id="A0A7K3S0Y6"/>
<organism evidence="1 2">
    <name type="scientific">Streptomyces parvus</name>
    <dbReference type="NCBI Taxonomy" id="66428"/>
    <lineage>
        <taxon>Bacteria</taxon>
        <taxon>Bacillati</taxon>
        <taxon>Actinomycetota</taxon>
        <taxon>Actinomycetes</taxon>
        <taxon>Kitasatosporales</taxon>
        <taxon>Streptomycetaceae</taxon>
        <taxon>Streptomyces</taxon>
    </lineage>
</organism>
<proteinExistence type="predicted"/>
<sequence>MTQKIRVTVVTEYTPNLDHYPGESVEEAAAFDERENNFVEYPTTYLDDPSELVSVTYEVVPTE</sequence>
<dbReference type="EMBL" id="JAAGMP010001046">
    <property type="protein sequence ID" value="NEC21151.1"/>
    <property type="molecule type" value="Genomic_DNA"/>
</dbReference>
<gene>
    <name evidence="1" type="ORF">G3I50_23325</name>
</gene>
<dbReference type="Proteomes" id="UP000469670">
    <property type="component" value="Unassembled WGS sequence"/>
</dbReference>